<dbReference type="RefSeq" id="WP_261499805.1">
    <property type="nucleotide sequence ID" value="NZ_JAODYH010000004.1"/>
</dbReference>
<dbReference type="InterPro" id="IPR011763">
    <property type="entry name" value="COA_CT_C"/>
</dbReference>
<evidence type="ECO:0000313" key="2">
    <source>
        <dbReference type="EMBL" id="MCT9810692.1"/>
    </source>
</evidence>
<evidence type="ECO:0000313" key="3">
    <source>
        <dbReference type="Proteomes" id="UP001525968"/>
    </source>
</evidence>
<gene>
    <name evidence="2" type="ORF">N0K08_08605</name>
</gene>
<dbReference type="InterPro" id="IPR029045">
    <property type="entry name" value="ClpP/crotonase-like_dom_sf"/>
</dbReference>
<dbReference type="SUPFAM" id="SSF52096">
    <property type="entry name" value="ClpP/crotonase"/>
    <property type="match status" value="2"/>
</dbReference>
<dbReference type="PANTHER" id="PTHR43842:SF2">
    <property type="entry name" value="PROPIONYL-COA CARBOXYLASE BETA CHAIN, MITOCHONDRIAL"/>
    <property type="match status" value="1"/>
</dbReference>
<keyword evidence="3" id="KW-1185">Reference proteome</keyword>
<dbReference type="Gene3D" id="3.90.226.10">
    <property type="entry name" value="2-enoyl-CoA Hydratase, Chain A, domain 1"/>
    <property type="match status" value="2"/>
</dbReference>
<proteinExistence type="predicted"/>
<dbReference type="Proteomes" id="UP001525968">
    <property type="component" value="Unassembled WGS sequence"/>
</dbReference>
<dbReference type="PROSITE" id="PS50989">
    <property type="entry name" value="COA_CT_CTER"/>
    <property type="match status" value="1"/>
</dbReference>
<protein>
    <submittedName>
        <fullName evidence="2">Propionyl-CoA carboxylase</fullName>
    </submittedName>
</protein>
<dbReference type="PANTHER" id="PTHR43842">
    <property type="entry name" value="PROPIONYL-COA CARBOXYLASE BETA CHAIN"/>
    <property type="match status" value="1"/>
</dbReference>
<name>A0ABT2PN49_9BURK</name>
<comment type="caution">
    <text evidence="2">The sequence shown here is derived from an EMBL/GenBank/DDBJ whole genome shotgun (WGS) entry which is preliminary data.</text>
</comment>
<dbReference type="InterPro" id="IPR034733">
    <property type="entry name" value="AcCoA_carboxyl_beta"/>
</dbReference>
<reference evidence="2 3" key="1">
    <citation type="submission" date="2022-09" db="EMBL/GenBank/DDBJ databases">
        <title>Draft genome of isolate Be4.</title>
        <authorList>
            <person name="Sanchez-Castro I."/>
            <person name="Martinez-Rodriguez P."/>
            <person name="Descostes M."/>
            <person name="Merroun M."/>
        </authorList>
    </citation>
    <scope>NUCLEOTIDE SEQUENCE [LARGE SCALE GENOMIC DNA]</scope>
    <source>
        <strain evidence="2 3">Be4</strain>
    </source>
</reference>
<dbReference type="Pfam" id="PF01039">
    <property type="entry name" value="Carboxyl_trans"/>
    <property type="match status" value="1"/>
</dbReference>
<sequence length="530" mass="57431">MSEQNKMMDAPDWSLEIQELEQRAAYAHEMGGTAAVERHHAAGRLTVRERIVQLTDAQSFQEVGKLTGQGHYEQGVLKGVTPAPYVMGLASIDGRSVAIGGEDFTIRGGSSWSGDRKKGGQGGFVEELALQYRIPLVNLIDGAGGSVSSQKKRGHTVFPGVHGFETSVELMGVVPVVSAVLGTAAGGPAGRAILSHWSVMVQGTSQIFAAGPPVVERSLGQKITKEELGGPKAAVDQAGLVDNIAVDEAQCFEMIRRYLSYMPSNVWELPPVLPCQDPIDRREEELARIVPKDRRKPYNMRKLISLLVDTDSVFELQPTFGKAVITSLARLNGKVVGIVANNPMVYGGAMDVKAARKQTHFIELCDTFHIPLIFLVDVPGFMVGKDAEMAGTLREGMRSVYVSLQASVPMVTVVIRKCYGMAGMATTDKNGIGLKLAWPSAEWGSLPIEGGVAAAFRREIAEAADPQQKELELEAELRALSSPLRTAEAFGVEDVIDPRDTRRYLCHFIDAAQLRLKTSLGPKPRYGVRP</sequence>
<dbReference type="InterPro" id="IPR051047">
    <property type="entry name" value="AccD/PCCB"/>
</dbReference>
<organism evidence="2 3">
    <name type="scientific">Acidovorax bellezanensis</name>
    <dbReference type="NCBI Taxonomy" id="2976702"/>
    <lineage>
        <taxon>Bacteria</taxon>
        <taxon>Pseudomonadati</taxon>
        <taxon>Pseudomonadota</taxon>
        <taxon>Betaproteobacteria</taxon>
        <taxon>Burkholderiales</taxon>
        <taxon>Comamonadaceae</taxon>
        <taxon>Acidovorax</taxon>
    </lineage>
</organism>
<accession>A0ABT2PN49</accession>
<evidence type="ECO:0000259" key="1">
    <source>
        <dbReference type="PROSITE" id="PS50989"/>
    </source>
</evidence>
<feature type="domain" description="CoA carboxyltransferase C-terminal" evidence="1">
    <location>
        <begin position="278"/>
        <end position="526"/>
    </location>
</feature>
<dbReference type="EMBL" id="JAODYH010000004">
    <property type="protein sequence ID" value="MCT9810692.1"/>
    <property type="molecule type" value="Genomic_DNA"/>
</dbReference>